<dbReference type="InterPro" id="IPR027417">
    <property type="entry name" value="P-loop_NTPase"/>
</dbReference>
<comment type="catalytic activity">
    <reaction evidence="6">
        <text>UDP-N-acetyl-alpha-D-glucosamine + ATP = UDP-N-acetyl-alpha-D-glucosamine 3'-phosphate + ADP + H(+)</text>
        <dbReference type="Rhea" id="RHEA:32671"/>
        <dbReference type="ChEBI" id="CHEBI:15378"/>
        <dbReference type="ChEBI" id="CHEBI:30616"/>
        <dbReference type="ChEBI" id="CHEBI:57705"/>
        <dbReference type="ChEBI" id="CHEBI:64353"/>
        <dbReference type="ChEBI" id="CHEBI:456216"/>
        <dbReference type="EC" id="2.7.1.176"/>
    </reaction>
</comment>
<name>A0A7Y9XIX9_9ACTN</name>
<sequence>MSDHGVPGDELHNLKKLRDTFNTEVAPFVFRNRKPSSHPTLVLLGAQPAAGKSKAQAAIIQAHPDMVPLTGDALRRFHSDYDTLMEHAPLAMPNATARASGAWVKMSIDHARDNGYSLLVEGTFHDPQMTLDTARDFDNAGHQVHLVALGVNERISRLDAVNRYLDPNSADANRWTPATAHDLGYRMSPHTVRAAEDSPHVHRITITDRTGEALFSNSRTPDGAWAGPTGAADALLASRERPLEPDTAREWLARRDDYTAALIKRDDLVATTRPTLEQLHADADIVARQAWPDPEDARHQRRHRANQRVHRHILDSAADGVPNDLLPTRPDTFLASDTQLAPRPVDSDPELDRERERRGRLPEDRAEREAQVRSDTHALRRPPCTPQPPSPEADERGVAPPQKRRDEPHRSDPENEM</sequence>
<dbReference type="Proteomes" id="UP000584931">
    <property type="component" value="Unassembled WGS sequence"/>
</dbReference>
<dbReference type="RefSeq" id="WP_179811406.1">
    <property type="nucleotide sequence ID" value="NZ_JACCHL010000001.1"/>
</dbReference>
<dbReference type="EC" id="2.7.1.176" evidence="2"/>
<accession>A0A7Y9XIX9</accession>
<comment type="similarity">
    <text evidence="1">Belongs to the zeta toxin family.</text>
</comment>
<dbReference type="GO" id="GO:0005524">
    <property type="term" value="F:ATP binding"/>
    <property type="evidence" value="ECO:0007669"/>
    <property type="project" value="UniProtKB-KW"/>
</dbReference>
<keyword evidence="3" id="KW-0547">Nucleotide-binding</keyword>
<gene>
    <name evidence="9" type="ORF">HNR06_004884</name>
</gene>
<evidence type="ECO:0000256" key="4">
    <source>
        <dbReference type="ARBA" id="ARBA00022840"/>
    </source>
</evidence>
<protein>
    <recommendedName>
        <fullName evidence="5">UDP-N-acetylglucosamine kinase</fullName>
        <ecNumber evidence="2">2.7.1.176</ecNumber>
    </recommendedName>
    <alternativeName>
        <fullName evidence="5">UDP-N-acetylglucosamine kinase</fullName>
    </alternativeName>
</protein>
<proteinExistence type="inferred from homology"/>
<organism evidence="9 10">
    <name type="scientific">Nocardiopsis sinuspersici</name>
    <dbReference type="NCBI Taxonomy" id="501010"/>
    <lineage>
        <taxon>Bacteria</taxon>
        <taxon>Bacillati</taxon>
        <taxon>Actinomycetota</taxon>
        <taxon>Actinomycetes</taxon>
        <taxon>Streptosporangiales</taxon>
        <taxon>Nocardiopsidaceae</taxon>
        <taxon>Nocardiopsis</taxon>
    </lineage>
</organism>
<evidence type="ECO:0000256" key="6">
    <source>
        <dbReference type="ARBA" id="ARBA00048178"/>
    </source>
</evidence>
<evidence type="ECO:0000256" key="2">
    <source>
        <dbReference type="ARBA" id="ARBA00011963"/>
    </source>
</evidence>
<evidence type="ECO:0000256" key="3">
    <source>
        <dbReference type="ARBA" id="ARBA00022741"/>
    </source>
</evidence>
<dbReference type="Gene3D" id="3.40.50.300">
    <property type="entry name" value="P-loop containing nucleotide triphosphate hydrolases"/>
    <property type="match status" value="1"/>
</dbReference>
<feature type="domain" description="Zeta toxin" evidence="8">
    <location>
        <begin position="34"/>
        <end position="218"/>
    </location>
</feature>
<feature type="compositionally biased region" description="Basic and acidic residues" evidence="7">
    <location>
        <begin position="350"/>
        <end position="378"/>
    </location>
</feature>
<evidence type="ECO:0000256" key="1">
    <source>
        <dbReference type="ARBA" id="ARBA00009104"/>
    </source>
</evidence>
<dbReference type="Pfam" id="PF06414">
    <property type="entry name" value="Zeta_toxin"/>
    <property type="match status" value="1"/>
</dbReference>
<dbReference type="InterPro" id="IPR010488">
    <property type="entry name" value="Zeta_toxin_domain"/>
</dbReference>
<evidence type="ECO:0000256" key="5">
    <source>
        <dbReference type="ARBA" id="ARBA00032897"/>
    </source>
</evidence>
<evidence type="ECO:0000256" key="7">
    <source>
        <dbReference type="SAM" id="MobiDB-lite"/>
    </source>
</evidence>
<evidence type="ECO:0000259" key="8">
    <source>
        <dbReference type="Pfam" id="PF06414"/>
    </source>
</evidence>
<dbReference type="AlphaFoldDB" id="A0A7Y9XIX9"/>
<dbReference type="GO" id="GO:0016301">
    <property type="term" value="F:kinase activity"/>
    <property type="evidence" value="ECO:0007669"/>
    <property type="project" value="InterPro"/>
</dbReference>
<feature type="region of interest" description="Disordered" evidence="7">
    <location>
        <begin position="313"/>
        <end position="417"/>
    </location>
</feature>
<feature type="compositionally biased region" description="Basic and acidic residues" evidence="7">
    <location>
        <begin position="393"/>
        <end position="417"/>
    </location>
</feature>
<keyword evidence="4" id="KW-0067">ATP-binding</keyword>
<evidence type="ECO:0000313" key="10">
    <source>
        <dbReference type="Proteomes" id="UP000584931"/>
    </source>
</evidence>
<comment type="caution">
    <text evidence="9">The sequence shown here is derived from an EMBL/GenBank/DDBJ whole genome shotgun (WGS) entry which is preliminary data.</text>
</comment>
<evidence type="ECO:0000313" key="9">
    <source>
        <dbReference type="EMBL" id="NYH55295.1"/>
    </source>
</evidence>
<reference evidence="9 10" key="1">
    <citation type="submission" date="2020-07" db="EMBL/GenBank/DDBJ databases">
        <title>Sequencing the genomes of 1000 actinobacteria strains.</title>
        <authorList>
            <person name="Klenk H.-P."/>
        </authorList>
    </citation>
    <scope>NUCLEOTIDE SEQUENCE [LARGE SCALE GENOMIC DNA]</scope>
    <source>
        <strain evidence="9 10">DSM 45278</strain>
    </source>
</reference>
<dbReference type="EMBL" id="JACCHL010000001">
    <property type="protein sequence ID" value="NYH55295.1"/>
    <property type="molecule type" value="Genomic_DNA"/>
</dbReference>